<gene>
    <name evidence="1" type="ORF">CSSPJE1EN1_LOCUS27491</name>
</gene>
<evidence type="ECO:0000313" key="1">
    <source>
        <dbReference type="EMBL" id="CAK9252113.1"/>
    </source>
</evidence>
<protein>
    <submittedName>
        <fullName evidence="1">Uncharacterized protein</fullName>
    </submittedName>
</protein>
<sequence length="276" mass="29958">MEWLYSLATTWRIPYLSDTPLARRIFYGMVVQLVAAPPTRNQNFLASPPVQTKQIQEVHGSSSANGVVSLVTSNGNPIDKLGDDEPSLEGLVAALPAYAFACLVLASKILDDICITARQDKLTTANKTSFIERPLWMRMRDTYPNPVGDLPLHPPLDPLFAVCGRVGVRGPPAAVLSPLALSRCLEPPYVYHVPGCGAPPMACQFVSDEVPLQLFSLPVHEQSTCVRLGVTRSRRRTGLPCSVPARGHAMDQGVRVSSVHGQAIGGVLSNHYINRE</sequence>
<reference evidence="1" key="1">
    <citation type="submission" date="2024-02" db="EMBL/GenBank/DDBJ databases">
        <authorList>
            <consortium name="ELIXIR-Norway"/>
            <consortium name="Elixir Norway"/>
        </authorList>
    </citation>
    <scope>NUCLEOTIDE SEQUENCE</scope>
</reference>
<keyword evidence="2" id="KW-1185">Reference proteome</keyword>
<dbReference type="Proteomes" id="UP001497444">
    <property type="component" value="Unassembled WGS sequence"/>
</dbReference>
<accession>A0ABP0VCF0</accession>
<organism evidence="1 2">
    <name type="scientific">Sphagnum jensenii</name>
    <dbReference type="NCBI Taxonomy" id="128206"/>
    <lineage>
        <taxon>Eukaryota</taxon>
        <taxon>Viridiplantae</taxon>
        <taxon>Streptophyta</taxon>
        <taxon>Embryophyta</taxon>
        <taxon>Bryophyta</taxon>
        <taxon>Sphagnophytina</taxon>
        <taxon>Sphagnopsida</taxon>
        <taxon>Sphagnales</taxon>
        <taxon>Sphagnaceae</taxon>
        <taxon>Sphagnum</taxon>
    </lineage>
</organism>
<proteinExistence type="predicted"/>
<comment type="caution">
    <text evidence="1">The sequence shown here is derived from an EMBL/GenBank/DDBJ whole genome shotgun (WGS) entry which is preliminary data.</text>
</comment>
<dbReference type="EMBL" id="CAXAQS010000553">
    <property type="protein sequence ID" value="CAK9252113.1"/>
    <property type="molecule type" value="Genomic_DNA"/>
</dbReference>
<evidence type="ECO:0000313" key="2">
    <source>
        <dbReference type="Proteomes" id="UP001497444"/>
    </source>
</evidence>
<name>A0ABP0VCF0_9BRYO</name>